<protein>
    <submittedName>
        <fullName evidence="1">Uncharacterized protein</fullName>
    </submittedName>
</protein>
<keyword evidence="2" id="KW-1185">Reference proteome</keyword>
<evidence type="ECO:0000313" key="1">
    <source>
        <dbReference type="EMBL" id="KAL1209671.1"/>
    </source>
</evidence>
<organism evidence="1 2">
    <name type="scientific">Cardamine amara subsp. amara</name>
    <dbReference type="NCBI Taxonomy" id="228776"/>
    <lineage>
        <taxon>Eukaryota</taxon>
        <taxon>Viridiplantae</taxon>
        <taxon>Streptophyta</taxon>
        <taxon>Embryophyta</taxon>
        <taxon>Tracheophyta</taxon>
        <taxon>Spermatophyta</taxon>
        <taxon>Magnoliopsida</taxon>
        <taxon>eudicotyledons</taxon>
        <taxon>Gunneridae</taxon>
        <taxon>Pentapetalae</taxon>
        <taxon>rosids</taxon>
        <taxon>malvids</taxon>
        <taxon>Brassicales</taxon>
        <taxon>Brassicaceae</taxon>
        <taxon>Cardamineae</taxon>
        <taxon>Cardamine</taxon>
    </lineage>
</organism>
<comment type="caution">
    <text evidence="1">The sequence shown here is derived from an EMBL/GenBank/DDBJ whole genome shotgun (WGS) entry which is preliminary data.</text>
</comment>
<dbReference type="PANTHER" id="PTHR34222:SF79">
    <property type="entry name" value="RETROVIRUS-RELATED POL POLYPROTEIN FROM TRANSPOSON TNT 1-94"/>
    <property type="match status" value="1"/>
</dbReference>
<dbReference type="AlphaFoldDB" id="A0ABD1BEW8"/>
<reference evidence="1 2" key="1">
    <citation type="submission" date="2024-04" db="EMBL/GenBank/DDBJ databases">
        <title>Genome assembly C_amara_ONT_v2.</title>
        <authorList>
            <person name="Yant L."/>
            <person name="Moore C."/>
            <person name="Slenker M."/>
        </authorList>
    </citation>
    <scope>NUCLEOTIDE SEQUENCE [LARGE SCALE GENOMIC DNA]</scope>
    <source>
        <tissue evidence="1">Leaf</tissue>
    </source>
</reference>
<proteinExistence type="predicted"/>
<gene>
    <name evidence="1" type="ORF">V5N11_015880</name>
</gene>
<dbReference type="EMBL" id="JBANAX010000409">
    <property type="protein sequence ID" value="KAL1209671.1"/>
    <property type="molecule type" value="Genomic_DNA"/>
</dbReference>
<name>A0ABD1BEW8_CARAN</name>
<evidence type="ECO:0000313" key="2">
    <source>
        <dbReference type="Proteomes" id="UP001558713"/>
    </source>
</evidence>
<dbReference type="Proteomes" id="UP001558713">
    <property type="component" value="Unassembled WGS sequence"/>
</dbReference>
<accession>A0ABD1BEW8</accession>
<dbReference type="PANTHER" id="PTHR34222">
    <property type="entry name" value="GAG_PRE-INTEGRS DOMAIN-CONTAINING PROTEIN"/>
    <property type="match status" value="1"/>
</dbReference>
<sequence length="163" mass="18532">MNFSEYYTTLKNLWDDLDGADCVMTCHNCKCCKATNTKAEHSKNIKFLAGLNDSYSTIRINFIMKKTVPELGEIYNILDQDHSQRNIGSTLSLSNASSFNMSAIEQFSINAANHSYNNNPKQHKIISSHCGYTVHTIDKCYKIHGYPARFKHKIKCTNAQEKP</sequence>